<name>A0A8K0NND4_9TREE</name>
<organism evidence="3 4">
    <name type="scientific">Filobasidium floriforme</name>
    <dbReference type="NCBI Taxonomy" id="5210"/>
    <lineage>
        <taxon>Eukaryota</taxon>
        <taxon>Fungi</taxon>
        <taxon>Dikarya</taxon>
        <taxon>Basidiomycota</taxon>
        <taxon>Agaricomycotina</taxon>
        <taxon>Tremellomycetes</taxon>
        <taxon>Filobasidiales</taxon>
        <taxon>Filobasidiaceae</taxon>
        <taxon>Filobasidium</taxon>
    </lineage>
</organism>
<evidence type="ECO:0000313" key="3">
    <source>
        <dbReference type="EMBL" id="KAG7530098.1"/>
    </source>
</evidence>
<keyword evidence="1" id="KW-1133">Transmembrane helix</keyword>
<evidence type="ECO:0000313" key="4">
    <source>
        <dbReference type="Proteomes" id="UP000812966"/>
    </source>
</evidence>
<keyword evidence="1" id="KW-0812">Transmembrane</keyword>
<dbReference type="PANTHER" id="PTHR39336">
    <property type="entry name" value="PYRIDOXAMINE PHOSPHATE OXIDASE FAMILY PROTEIN (AFU_ORTHOLOGUE AFUA_6G11440)"/>
    <property type="match status" value="1"/>
</dbReference>
<dbReference type="Proteomes" id="UP000812966">
    <property type="component" value="Unassembled WGS sequence"/>
</dbReference>
<evidence type="ECO:0000256" key="1">
    <source>
        <dbReference type="SAM" id="Phobius"/>
    </source>
</evidence>
<proteinExistence type="predicted"/>
<reference evidence="3" key="1">
    <citation type="submission" date="2020-04" db="EMBL/GenBank/DDBJ databases">
        <title>Analysis of mating type loci in Filobasidium floriforme.</title>
        <authorList>
            <person name="Nowrousian M."/>
        </authorList>
    </citation>
    <scope>NUCLEOTIDE SEQUENCE</scope>
    <source>
        <strain evidence="3">CBS 6242</strain>
    </source>
</reference>
<feature type="signal peptide" evidence="2">
    <location>
        <begin position="1"/>
        <end position="19"/>
    </location>
</feature>
<keyword evidence="1" id="KW-0472">Membrane</keyword>
<dbReference type="InterPro" id="IPR012349">
    <property type="entry name" value="Split_barrel_FMN-bd"/>
</dbReference>
<feature type="transmembrane region" description="Helical" evidence="1">
    <location>
        <begin position="335"/>
        <end position="356"/>
    </location>
</feature>
<evidence type="ECO:0000256" key="2">
    <source>
        <dbReference type="SAM" id="SignalP"/>
    </source>
</evidence>
<dbReference type="PANTHER" id="PTHR39336:SF3">
    <property type="entry name" value="PYRIDOXAMINE PHOSPHATE OXIDASE"/>
    <property type="match status" value="1"/>
</dbReference>
<keyword evidence="2" id="KW-0732">Signal</keyword>
<comment type="caution">
    <text evidence="3">The sequence shown here is derived from an EMBL/GenBank/DDBJ whole genome shotgun (WGS) entry which is preliminary data.</text>
</comment>
<sequence>MVKQYLFFVATSALPSALSGNPTSTHGKEDGWKKNEEWGYANVSPKDMQGFEVVNDRCVRYQDLTGSGVETIAHLRQPGNGKLTIMFIAFEGGPRIVRLYGKGKVFERATPEFEKLLPTGDPRIVPGCRAIIELEVIPYSQSCGFSIPFFDYVKERPVLNDWAKKRVKADLEFVTSTPTDVEESDEEAAFSRLLAARSTDGLRKEDMGFRAYWNYKNARSRDQLPGLQVLAPANDVRGSAKVQTVNIGGDEVELLVKPDGTVEKVGEEDGKKVDESKEKVSAVWARRIGNVASDKALLEGVVIDESGTYDGKTVMKLLRRERMRSVKSGLGKDEMVIGLCLIVLGLAMGVAVSGGLGKIGGIDL</sequence>
<gene>
    <name evidence="3" type="ORF">FFLO_05257</name>
</gene>
<keyword evidence="4" id="KW-1185">Reference proteome</keyword>
<dbReference type="Gene3D" id="2.30.110.10">
    <property type="entry name" value="Electron Transport, Fmn-binding Protein, Chain A"/>
    <property type="match status" value="1"/>
</dbReference>
<dbReference type="EMBL" id="JABELV010000128">
    <property type="protein sequence ID" value="KAG7530098.1"/>
    <property type="molecule type" value="Genomic_DNA"/>
</dbReference>
<dbReference type="AlphaFoldDB" id="A0A8K0NND4"/>
<protein>
    <submittedName>
        <fullName evidence="3">Uncharacterized protein</fullName>
    </submittedName>
</protein>
<feature type="chain" id="PRO_5035470277" evidence="2">
    <location>
        <begin position="20"/>
        <end position="364"/>
    </location>
</feature>
<accession>A0A8K0NND4</accession>